<sequence>MRLTVPIVAALFIASAQGAPTPREPTERAEDPGHGATTGPPPVENTHKLYIQGLPQPCTDDELRALWWDDVRGKITKISIPVHADGHNKDYAHVEFDSDEDMQAALRNNAGASVLDFVVPLRLLTVNPMCWLFLQVIKGNVLSVRASSPDLDTETGETETSGSFLGGRGGATRGVLRGRGRGRGALSVRTANTPPEEPESDDSSGGRGGAARGGVRGGVRGGARGGRGRGRGALSVRTTAEESGDSDGSTGSGRGGGRGGRGGFGGDRGGGRGGGAPRGGRGGGRGRGSS</sequence>
<dbReference type="Proteomes" id="UP001234202">
    <property type="component" value="Unassembled WGS sequence"/>
</dbReference>
<name>A0ACC2XAL8_9TREE</name>
<reference evidence="1" key="1">
    <citation type="submission" date="2023-04" db="EMBL/GenBank/DDBJ databases">
        <title>Draft Genome sequencing of Naganishia species isolated from polar environments using Oxford Nanopore Technology.</title>
        <authorList>
            <person name="Leo P."/>
            <person name="Venkateswaran K."/>
        </authorList>
    </citation>
    <scope>NUCLEOTIDE SEQUENCE</scope>
    <source>
        <strain evidence="1">DBVPG 5303</strain>
    </source>
</reference>
<accession>A0ACC2XAL8</accession>
<gene>
    <name evidence="1" type="ORF">QFC24_005123</name>
</gene>
<evidence type="ECO:0000313" key="2">
    <source>
        <dbReference type="Proteomes" id="UP001234202"/>
    </source>
</evidence>
<comment type="caution">
    <text evidence="1">The sequence shown here is derived from an EMBL/GenBank/DDBJ whole genome shotgun (WGS) entry which is preliminary data.</text>
</comment>
<protein>
    <submittedName>
        <fullName evidence="1">Uncharacterized protein</fullName>
    </submittedName>
</protein>
<proteinExistence type="predicted"/>
<keyword evidence="2" id="KW-1185">Reference proteome</keyword>
<dbReference type="EMBL" id="JASBWV010000020">
    <property type="protein sequence ID" value="KAJ9120451.1"/>
    <property type="molecule type" value="Genomic_DNA"/>
</dbReference>
<organism evidence="1 2">
    <name type="scientific">Naganishia onofrii</name>
    <dbReference type="NCBI Taxonomy" id="1851511"/>
    <lineage>
        <taxon>Eukaryota</taxon>
        <taxon>Fungi</taxon>
        <taxon>Dikarya</taxon>
        <taxon>Basidiomycota</taxon>
        <taxon>Agaricomycotina</taxon>
        <taxon>Tremellomycetes</taxon>
        <taxon>Filobasidiales</taxon>
        <taxon>Filobasidiaceae</taxon>
        <taxon>Naganishia</taxon>
    </lineage>
</organism>
<evidence type="ECO:0000313" key="1">
    <source>
        <dbReference type="EMBL" id="KAJ9120451.1"/>
    </source>
</evidence>